<sequence length="89" mass="9966">LSLELLERRVLVVRVCADAFKRLDFGVCVFGRSEFKAGRRRHDVPGAIIVTPELTNPDIQASWSLCFGHRHATSGILLDQMSQERSSVV</sequence>
<feature type="non-terminal residue" evidence="1">
    <location>
        <position position="89"/>
    </location>
</feature>
<evidence type="ECO:0000313" key="1">
    <source>
        <dbReference type="EMBL" id="KAG9991788.1"/>
    </source>
</evidence>
<gene>
    <name evidence="1" type="ORF">KCU98_g252</name>
</gene>
<dbReference type="EMBL" id="JAHFXS010000001">
    <property type="protein sequence ID" value="KAG9991788.1"/>
    <property type="molecule type" value="Genomic_DNA"/>
</dbReference>
<dbReference type="AlphaFoldDB" id="A0A9P8G8H2"/>
<dbReference type="Proteomes" id="UP000729357">
    <property type="component" value="Unassembled WGS sequence"/>
</dbReference>
<proteinExistence type="predicted"/>
<evidence type="ECO:0000313" key="2">
    <source>
        <dbReference type="Proteomes" id="UP000729357"/>
    </source>
</evidence>
<organism evidence="1 2">
    <name type="scientific">Aureobasidium melanogenum</name>
    <name type="common">Aureobasidium pullulans var. melanogenum</name>
    <dbReference type="NCBI Taxonomy" id="46634"/>
    <lineage>
        <taxon>Eukaryota</taxon>
        <taxon>Fungi</taxon>
        <taxon>Dikarya</taxon>
        <taxon>Ascomycota</taxon>
        <taxon>Pezizomycotina</taxon>
        <taxon>Dothideomycetes</taxon>
        <taxon>Dothideomycetidae</taxon>
        <taxon>Dothideales</taxon>
        <taxon>Saccotheciaceae</taxon>
        <taxon>Aureobasidium</taxon>
    </lineage>
</organism>
<protein>
    <submittedName>
        <fullName evidence="1">Uncharacterized protein</fullName>
    </submittedName>
</protein>
<reference evidence="1" key="2">
    <citation type="submission" date="2021-08" db="EMBL/GenBank/DDBJ databases">
        <authorList>
            <person name="Gostincar C."/>
            <person name="Sun X."/>
            <person name="Song Z."/>
            <person name="Gunde-Cimerman N."/>
        </authorList>
    </citation>
    <scope>NUCLEOTIDE SEQUENCE</scope>
    <source>
        <strain evidence="1">EXF-9298</strain>
    </source>
</reference>
<name>A0A9P8G8H2_AURME</name>
<keyword evidence="2" id="KW-1185">Reference proteome</keyword>
<feature type="non-terminal residue" evidence="1">
    <location>
        <position position="1"/>
    </location>
</feature>
<accession>A0A9P8G8H2</accession>
<reference evidence="1" key="1">
    <citation type="journal article" date="2021" name="J Fungi (Basel)">
        <title>Virulence traits and population genomics of the black yeast Aureobasidium melanogenum.</title>
        <authorList>
            <person name="Cernosa A."/>
            <person name="Sun X."/>
            <person name="Gostincar C."/>
            <person name="Fang C."/>
            <person name="Gunde-Cimerman N."/>
            <person name="Song Z."/>
        </authorList>
    </citation>
    <scope>NUCLEOTIDE SEQUENCE</scope>
    <source>
        <strain evidence="1">EXF-9298</strain>
    </source>
</reference>
<comment type="caution">
    <text evidence="1">The sequence shown here is derived from an EMBL/GenBank/DDBJ whole genome shotgun (WGS) entry which is preliminary data.</text>
</comment>